<accession>A0A645I2E2</accession>
<feature type="compositionally biased region" description="Basic and acidic residues" evidence="1">
    <location>
        <begin position="16"/>
        <end position="30"/>
    </location>
</feature>
<dbReference type="AlphaFoldDB" id="A0A645I2E2"/>
<organism evidence="2">
    <name type="scientific">bioreactor metagenome</name>
    <dbReference type="NCBI Taxonomy" id="1076179"/>
    <lineage>
        <taxon>unclassified sequences</taxon>
        <taxon>metagenomes</taxon>
        <taxon>ecological metagenomes</taxon>
    </lineage>
</organism>
<gene>
    <name evidence="2" type="ORF">SDC9_192975</name>
</gene>
<evidence type="ECO:0000313" key="2">
    <source>
        <dbReference type="EMBL" id="MPN45408.1"/>
    </source>
</evidence>
<comment type="caution">
    <text evidence="2">The sequence shown here is derived from an EMBL/GenBank/DDBJ whole genome shotgun (WGS) entry which is preliminary data.</text>
</comment>
<evidence type="ECO:0000256" key="1">
    <source>
        <dbReference type="SAM" id="MobiDB-lite"/>
    </source>
</evidence>
<feature type="region of interest" description="Disordered" evidence="1">
    <location>
        <begin position="16"/>
        <end position="72"/>
    </location>
</feature>
<feature type="compositionally biased region" description="Basic and acidic residues" evidence="1">
    <location>
        <begin position="57"/>
        <end position="72"/>
    </location>
</feature>
<feature type="compositionally biased region" description="Basic and acidic residues" evidence="1">
    <location>
        <begin position="39"/>
        <end position="49"/>
    </location>
</feature>
<dbReference type="EMBL" id="VSSQ01105279">
    <property type="protein sequence ID" value="MPN45408.1"/>
    <property type="molecule type" value="Genomic_DNA"/>
</dbReference>
<protein>
    <submittedName>
        <fullName evidence="2">Uncharacterized protein</fullName>
    </submittedName>
</protein>
<reference evidence="2" key="1">
    <citation type="submission" date="2019-08" db="EMBL/GenBank/DDBJ databases">
        <authorList>
            <person name="Kucharzyk K."/>
            <person name="Murdoch R.W."/>
            <person name="Higgins S."/>
            <person name="Loffler F."/>
        </authorList>
    </citation>
    <scope>NUCLEOTIDE SEQUENCE</scope>
</reference>
<sequence>MVQAVQLANQRFRDCRYSHRGGEKREEKKHAAPKPLPLKYHDGNSEKGHKAGYKAQDFFRQDKQENEHSYRDCQNDREWRGNDFKYYPHERNPFHCLVLPIFYHPKRGTTMLSRLCESCPQVKTTGQLVPVFQLYCLYL</sequence>
<name>A0A645I2E2_9ZZZZ</name>
<proteinExistence type="predicted"/>